<dbReference type="GO" id="GO:0036424">
    <property type="term" value="F:L-phosphoserine phosphatase activity"/>
    <property type="evidence" value="ECO:0007669"/>
    <property type="project" value="InterPro"/>
</dbReference>
<evidence type="ECO:0000256" key="2">
    <source>
        <dbReference type="ARBA" id="ARBA00005135"/>
    </source>
</evidence>
<dbReference type="SUPFAM" id="SSF56784">
    <property type="entry name" value="HAD-like"/>
    <property type="match status" value="1"/>
</dbReference>
<dbReference type="PANTHER" id="PTHR43344">
    <property type="entry name" value="PHOSPHOSERINE PHOSPHATASE"/>
    <property type="match status" value="1"/>
</dbReference>
<organism evidence="15 16">
    <name type="scientific">Ephemeroptericola cinctiostellae</name>
    <dbReference type="NCBI Taxonomy" id="2268024"/>
    <lineage>
        <taxon>Bacteria</taxon>
        <taxon>Pseudomonadati</taxon>
        <taxon>Pseudomonadota</taxon>
        <taxon>Betaproteobacteria</taxon>
        <taxon>Burkholderiales</taxon>
        <taxon>Burkholderiaceae</taxon>
        <taxon>Ephemeroptericola</taxon>
    </lineage>
</organism>
<dbReference type="KEGG" id="hyf:DTO96_102340"/>
<evidence type="ECO:0000256" key="13">
    <source>
        <dbReference type="ARBA" id="ARBA00048523"/>
    </source>
</evidence>
<dbReference type="SFLD" id="SFLDF00029">
    <property type="entry name" value="phosphoserine_phosphatase"/>
    <property type="match status" value="1"/>
</dbReference>
<comment type="catalytic activity">
    <reaction evidence="13">
        <text>O-phospho-D-serine + H2O = D-serine + phosphate</text>
        <dbReference type="Rhea" id="RHEA:24873"/>
        <dbReference type="ChEBI" id="CHEBI:15377"/>
        <dbReference type="ChEBI" id="CHEBI:35247"/>
        <dbReference type="ChEBI" id="CHEBI:43474"/>
        <dbReference type="ChEBI" id="CHEBI:58680"/>
        <dbReference type="EC" id="3.1.3.3"/>
    </reaction>
</comment>
<dbReference type="NCBIfam" id="TIGR00338">
    <property type="entry name" value="serB"/>
    <property type="match status" value="1"/>
</dbReference>
<proteinExistence type="inferred from homology"/>
<keyword evidence="9" id="KW-0460">Magnesium</keyword>
<keyword evidence="16" id="KW-1185">Reference proteome</keyword>
<feature type="active site" description="Proton donor" evidence="14">
    <location>
        <position position="81"/>
    </location>
</feature>
<dbReference type="AlphaFoldDB" id="A0A345DDZ7"/>
<comment type="similarity">
    <text evidence="3">Belongs to the HAD-like hydrolase superfamily. SerB family.</text>
</comment>
<comment type="catalytic activity">
    <reaction evidence="12">
        <text>O-phospho-L-serine + H2O = L-serine + phosphate</text>
        <dbReference type="Rhea" id="RHEA:21208"/>
        <dbReference type="ChEBI" id="CHEBI:15377"/>
        <dbReference type="ChEBI" id="CHEBI:33384"/>
        <dbReference type="ChEBI" id="CHEBI:43474"/>
        <dbReference type="ChEBI" id="CHEBI:57524"/>
        <dbReference type="EC" id="3.1.3.3"/>
    </reaction>
</comment>
<evidence type="ECO:0000256" key="7">
    <source>
        <dbReference type="ARBA" id="ARBA00022723"/>
    </source>
</evidence>
<dbReference type="InterPro" id="IPR004469">
    <property type="entry name" value="PSP"/>
</dbReference>
<dbReference type="InterPro" id="IPR023214">
    <property type="entry name" value="HAD_sf"/>
</dbReference>
<keyword evidence="6" id="KW-0028">Amino-acid biosynthesis</keyword>
<comment type="cofactor">
    <cofactor evidence="1">
        <name>Mg(2+)</name>
        <dbReference type="ChEBI" id="CHEBI:18420"/>
    </cofactor>
</comment>
<feature type="active site" description="Nucleophile" evidence="14">
    <location>
        <position position="79"/>
    </location>
</feature>
<evidence type="ECO:0000256" key="3">
    <source>
        <dbReference type="ARBA" id="ARBA00009184"/>
    </source>
</evidence>
<evidence type="ECO:0000256" key="9">
    <source>
        <dbReference type="ARBA" id="ARBA00022842"/>
    </source>
</evidence>
<dbReference type="SFLD" id="SFLDG01136">
    <property type="entry name" value="C1.6:_Phosphoserine_Phosphatas"/>
    <property type="match status" value="1"/>
</dbReference>
<evidence type="ECO:0000256" key="6">
    <source>
        <dbReference type="ARBA" id="ARBA00022605"/>
    </source>
</evidence>
<evidence type="ECO:0000256" key="4">
    <source>
        <dbReference type="ARBA" id="ARBA00012640"/>
    </source>
</evidence>
<evidence type="ECO:0000256" key="1">
    <source>
        <dbReference type="ARBA" id="ARBA00001946"/>
    </source>
</evidence>
<comment type="pathway">
    <text evidence="2">Amino-acid biosynthesis; L-serine biosynthesis; L-serine from 3-phospho-D-glycerate: step 3/3.</text>
</comment>
<keyword evidence="7" id="KW-0479">Metal-binding</keyword>
<dbReference type="GO" id="GO:0006564">
    <property type="term" value="P:L-serine biosynthetic process"/>
    <property type="evidence" value="ECO:0007669"/>
    <property type="project" value="UniProtKB-KW"/>
</dbReference>
<dbReference type="GO" id="GO:0000287">
    <property type="term" value="F:magnesium ion binding"/>
    <property type="evidence" value="ECO:0007669"/>
    <property type="project" value="TreeGrafter"/>
</dbReference>
<keyword evidence="10" id="KW-0718">Serine biosynthesis</keyword>
<evidence type="ECO:0000313" key="15">
    <source>
        <dbReference type="EMBL" id="AXF86585.1"/>
    </source>
</evidence>
<dbReference type="NCBIfam" id="TIGR01488">
    <property type="entry name" value="HAD-SF-IB"/>
    <property type="match status" value="1"/>
</dbReference>
<name>A0A345DDZ7_9BURK</name>
<dbReference type="Proteomes" id="UP000252182">
    <property type="component" value="Chromosome"/>
</dbReference>
<dbReference type="OrthoDB" id="9792539at2"/>
<dbReference type="UniPathway" id="UPA00135">
    <property type="reaction ID" value="UER00198"/>
</dbReference>
<evidence type="ECO:0000256" key="11">
    <source>
        <dbReference type="ARBA" id="ARBA00031693"/>
    </source>
</evidence>
<accession>A0A345DDZ7</accession>
<dbReference type="EC" id="3.1.3.3" evidence="4"/>
<evidence type="ECO:0000256" key="5">
    <source>
        <dbReference type="ARBA" id="ARBA00015196"/>
    </source>
</evidence>
<reference evidence="16" key="1">
    <citation type="submission" date="2018-07" db="EMBL/GenBank/DDBJ databases">
        <authorList>
            <person name="Kim H."/>
        </authorList>
    </citation>
    <scope>NUCLEOTIDE SEQUENCE [LARGE SCALE GENOMIC DNA]</scope>
    <source>
        <strain evidence="16">F02</strain>
    </source>
</reference>
<dbReference type="PANTHER" id="PTHR43344:SF2">
    <property type="entry name" value="PHOSPHOSERINE PHOSPHATASE"/>
    <property type="match status" value="1"/>
</dbReference>
<evidence type="ECO:0000313" key="16">
    <source>
        <dbReference type="Proteomes" id="UP000252182"/>
    </source>
</evidence>
<dbReference type="SFLD" id="SFLDS00003">
    <property type="entry name" value="Haloacid_Dehalogenase"/>
    <property type="match status" value="1"/>
</dbReference>
<dbReference type="GO" id="GO:0005737">
    <property type="term" value="C:cytoplasm"/>
    <property type="evidence" value="ECO:0007669"/>
    <property type="project" value="TreeGrafter"/>
</dbReference>
<dbReference type="Pfam" id="PF12710">
    <property type="entry name" value="HAD"/>
    <property type="match status" value="1"/>
</dbReference>
<dbReference type="Gene3D" id="3.40.50.1000">
    <property type="entry name" value="HAD superfamily/HAD-like"/>
    <property type="match status" value="1"/>
</dbReference>
<evidence type="ECO:0000256" key="14">
    <source>
        <dbReference type="PIRSR" id="PIRSR604469-1"/>
    </source>
</evidence>
<evidence type="ECO:0000256" key="12">
    <source>
        <dbReference type="ARBA" id="ARBA00048138"/>
    </source>
</evidence>
<dbReference type="InterPro" id="IPR050582">
    <property type="entry name" value="HAD-like_SerB"/>
</dbReference>
<keyword evidence="8 15" id="KW-0378">Hydrolase</keyword>
<dbReference type="RefSeq" id="WP_114564045.1">
    <property type="nucleotide sequence ID" value="NZ_CP031124.1"/>
</dbReference>
<dbReference type="InterPro" id="IPR036412">
    <property type="entry name" value="HAD-like_sf"/>
</dbReference>
<sequence>MNITFQHPNPLSDTLIAQLTHALPGELRRISPNCVKLENTLFDPTIRARLTAEAQTAGIDIALLERTYTWSDFKLLAMDMDSTVINIECIDEMADMCGKKAEVAAITEAAMRGEITDFNDSLRRRLAILAGTDASILQRVLDERLQLNPGAEQLVAAAHAHGLQTLLVSGGFTFFTDAVQKRLQLTHTRSNALEIIDHTLTGRVTSTIVNADIKAETVQAHCDALNVPSSSAICMGDGANDLTMMGISGLSVAYHAKPRVQAQAMVSFNHMGLDGLIQILE</sequence>
<evidence type="ECO:0000256" key="8">
    <source>
        <dbReference type="ARBA" id="ARBA00022801"/>
    </source>
</evidence>
<dbReference type="SFLD" id="SFLDG01137">
    <property type="entry name" value="C1.6.1:_Phosphoserine_Phosphat"/>
    <property type="match status" value="1"/>
</dbReference>
<dbReference type="EMBL" id="CP031124">
    <property type="protein sequence ID" value="AXF86585.1"/>
    <property type="molecule type" value="Genomic_DNA"/>
</dbReference>
<protein>
    <recommendedName>
        <fullName evidence="5">Phosphoserine phosphatase</fullName>
        <ecNumber evidence="4">3.1.3.3</ecNumber>
    </recommendedName>
    <alternativeName>
        <fullName evidence="11">O-phosphoserine phosphohydrolase</fullName>
    </alternativeName>
</protein>
<gene>
    <name evidence="15" type="primary">serB</name>
    <name evidence="15" type="ORF">DTO96_102340</name>
</gene>
<evidence type="ECO:0000256" key="10">
    <source>
        <dbReference type="ARBA" id="ARBA00023299"/>
    </source>
</evidence>